<keyword evidence="2" id="KW-1185">Reference proteome</keyword>
<evidence type="ECO:0000313" key="2">
    <source>
        <dbReference type="Proteomes" id="UP000265419"/>
    </source>
</evidence>
<dbReference type="SUPFAM" id="SSF52317">
    <property type="entry name" value="Class I glutamine amidotransferase-like"/>
    <property type="match status" value="1"/>
</dbReference>
<dbReference type="Proteomes" id="UP000265419">
    <property type="component" value="Unassembled WGS sequence"/>
</dbReference>
<reference evidence="1 2" key="1">
    <citation type="submission" date="2018-07" db="EMBL/GenBank/DDBJ databases">
        <title>Arthrobacter sp. nov., isolated from raw cow's milk with high bacterial count.</title>
        <authorList>
            <person name="Hahne J."/>
            <person name="Isele D."/>
            <person name="Lipski A."/>
        </authorList>
    </citation>
    <scope>NUCLEOTIDE SEQUENCE [LARGE SCALE GENOMIC DNA]</scope>
    <source>
        <strain evidence="1 2">JZ R-35</strain>
    </source>
</reference>
<keyword evidence="1" id="KW-0378">Hydrolase</keyword>
<proteinExistence type="predicted"/>
<name>A0A399J7F0_9MICC</name>
<dbReference type="InterPro" id="IPR029062">
    <property type="entry name" value="Class_I_gatase-like"/>
</dbReference>
<gene>
    <name evidence="1" type="ORF">DWB68_12870</name>
</gene>
<comment type="caution">
    <text evidence="1">The sequence shown here is derived from an EMBL/GenBank/DDBJ whole genome shotgun (WGS) entry which is preliminary data.</text>
</comment>
<dbReference type="PROSITE" id="PS51273">
    <property type="entry name" value="GATASE_TYPE_1"/>
    <property type="match status" value="1"/>
</dbReference>
<dbReference type="GO" id="GO:0033969">
    <property type="term" value="F:gamma-glutamyl-gamma-aminobutyrate hydrolase activity"/>
    <property type="evidence" value="ECO:0007669"/>
    <property type="project" value="TreeGrafter"/>
</dbReference>
<dbReference type="InterPro" id="IPR011697">
    <property type="entry name" value="Peptidase_C26"/>
</dbReference>
<accession>A0A399J7F0</accession>
<dbReference type="PANTHER" id="PTHR43235:SF1">
    <property type="entry name" value="GLUTAMINE AMIDOTRANSFERASE PB2B2.05-RELATED"/>
    <property type="match status" value="1"/>
</dbReference>
<sequence length="241" mass="25005">MRHATALLLHVRTQRPHAPRFQSQLDTLNAAAMRATETAGLRPILVPAAEAPAPRVLQEAALASVLVVLGGEDVSPALYGGPGDYPGAGHHEPWADEVGAAAIRARVAAGTPLLGICRGLQLMNVALGGTLVQDMAGHTANGDDPFVGTALHPARAAYPLELPHDVRCTHHQAVGALAPGLRVIARAADGTIEAVAHRNAPALGVQFHPEHPDVAREQLTPLLTGLLAMGSRRESAQATPA</sequence>
<dbReference type="Gene3D" id="3.40.50.880">
    <property type="match status" value="1"/>
</dbReference>
<dbReference type="InterPro" id="IPR044668">
    <property type="entry name" value="PuuD-like"/>
</dbReference>
<dbReference type="RefSeq" id="WP_119425528.1">
    <property type="nucleotide sequence ID" value="NZ_QQXK01000028.1"/>
</dbReference>
<dbReference type="EMBL" id="QQXK01000028">
    <property type="protein sequence ID" value="RII41408.1"/>
    <property type="molecule type" value="Genomic_DNA"/>
</dbReference>
<dbReference type="AlphaFoldDB" id="A0A399J7F0"/>
<evidence type="ECO:0000313" key="1">
    <source>
        <dbReference type="EMBL" id="RII41408.1"/>
    </source>
</evidence>
<dbReference type="PANTHER" id="PTHR43235">
    <property type="entry name" value="GLUTAMINE AMIDOTRANSFERASE PB2B2.05-RELATED"/>
    <property type="match status" value="1"/>
</dbReference>
<organism evidence="1 2">
    <name type="scientific">Galactobacter valiniphilus</name>
    <dbReference type="NCBI Taxonomy" id="2676122"/>
    <lineage>
        <taxon>Bacteria</taxon>
        <taxon>Bacillati</taxon>
        <taxon>Actinomycetota</taxon>
        <taxon>Actinomycetes</taxon>
        <taxon>Micrococcales</taxon>
        <taxon>Micrococcaceae</taxon>
        <taxon>Galactobacter</taxon>
    </lineage>
</organism>
<dbReference type="GO" id="GO:0006598">
    <property type="term" value="P:polyamine catabolic process"/>
    <property type="evidence" value="ECO:0007669"/>
    <property type="project" value="TreeGrafter"/>
</dbReference>
<dbReference type="GO" id="GO:0005829">
    <property type="term" value="C:cytosol"/>
    <property type="evidence" value="ECO:0007669"/>
    <property type="project" value="TreeGrafter"/>
</dbReference>
<protein>
    <submittedName>
        <fullName evidence="1">Gamma-glutamyl-gamma-aminobutyrate hydrolase family protein</fullName>
    </submittedName>
</protein>
<dbReference type="Pfam" id="PF07722">
    <property type="entry name" value="Peptidase_C26"/>
    <property type="match status" value="1"/>
</dbReference>